<protein>
    <submittedName>
        <fullName evidence="1">Uncharacterized protein</fullName>
    </submittedName>
</protein>
<proteinExistence type="predicted"/>
<reference evidence="1 2" key="1">
    <citation type="submission" date="2007-11" db="EMBL/GenBank/DDBJ databases">
        <authorList>
            <consortium name="The Salmonella enterica serovar Paratyphi B Genome Sequencing Project"/>
            <person name="McClelland M."/>
            <person name="Sanderson E.K."/>
            <person name="Porwollik S."/>
            <person name="Spieth J."/>
            <person name="Clifton W.S."/>
            <person name="Fulton R."/>
            <person name="Cordes M."/>
            <person name="Wollam A."/>
            <person name="Shah N."/>
            <person name="Pepin K."/>
            <person name="Bhonagiri V."/>
            <person name="Nash W."/>
            <person name="Johnson M."/>
            <person name="Thiruvilangam P."/>
            <person name="Wilson R."/>
        </authorList>
    </citation>
    <scope>NUCLEOTIDE SEQUENCE [LARGE SCALE GENOMIC DNA]</scope>
    <source>
        <strain evidence="2">ATCC BAA-1250 / SPB7</strain>
    </source>
</reference>
<dbReference type="Proteomes" id="UP000008556">
    <property type="component" value="Chromosome"/>
</dbReference>
<sequence length="34" mass="4051">MRKICFVTGFKLLSNQLDRQKWQIKLLTSSRITP</sequence>
<organism evidence="1 2">
    <name type="scientific">Salmonella paratyphi B (strain ATCC BAA-1250 / SPB7)</name>
    <dbReference type="NCBI Taxonomy" id="1016998"/>
    <lineage>
        <taxon>Bacteria</taxon>
        <taxon>Pseudomonadati</taxon>
        <taxon>Pseudomonadota</taxon>
        <taxon>Gammaproteobacteria</taxon>
        <taxon>Enterobacterales</taxon>
        <taxon>Enterobacteriaceae</taxon>
        <taxon>Salmonella</taxon>
    </lineage>
</organism>
<dbReference type="AlphaFoldDB" id="A0A6C6Z4L0"/>
<dbReference type="KEGG" id="spq:SPAB_02693"/>
<evidence type="ECO:0000313" key="2">
    <source>
        <dbReference type="Proteomes" id="UP000008556"/>
    </source>
</evidence>
<evidence type="ECO:0000313" key="1">
    <source>
        <dbReference type="EMBL" id="ABX68071.1"/>
    </source>
</evidence>
<gene>
    <name evidence="1" type="ordered locus">SPAB_02693</name>
</gene>
<dbReference type="EMBL" id="CP000886">
    <property type="protein sequence ID" value="ABX68071.1"/>
    <property type="molecule type" value="Genomic_DNA"/>
</dbReference>
<accession>A0A6C6Z4L0</accession>
<name>A0A6C6Z4L0_SALPB</name>